<sequence length="386" mass="42165">MKKIFLSITAALSFLVASQAYGAPNFSDINSHWAKESITTAVSKGYVDGYPDGTFKPDANVTRAEFIKLAVDAMGYKKSTSPSGSSAWYGPFLDAAIANGLSEKDEFADFDGAITRREMSRIAVRGTGQANYDPLKWMYLATSKGIINGLDNQGTLGEDQPTTRAQAITVIERMLKLKAGEKLPTDKYATSAAEIVWHKTNIFTMMPQFFDINKQFPANPWKADNLFVQTADGNYRGELDGLVAIDLGDSNDPNMGLLPDMGTLSWHNLVPNTKGYPVKDYRDSYGLYFQGRTLYNNDESIYVKGGSLNFSMSGIQTPDRQAFVKGDLNQPGSIFISQLGDVPALIIPKSGYKLGGEITISLLAPVYGGNNVSRKYVVRVATDPTD</sequence>
<gene>
    <name evidence="3" type="ORF">NV381_00575</name>
</gene>
<organism evidence="3 4">
    <name type="scientific">Paenibacillus radicis</name>
    <name type="common">ex Xue et al. 2023</name>
    <dbReference type="NCBI Taxonomy" id="2972489"/>
    <lineage>
        <taxon>Bacteria</taxon>
        <taxon>Bacillati</taxon>
        <taxon>Bacillota</taxon>
        <taxon>Bacilli</taxon>
        <taxon>Bacillales</taxon>
        <taxon>Paenibacillaceae</taxon>
        <taxon>Paenibacillus</taxon>
    </lineage>
</organism>
<dbReference type="PROSITE" id="PS51272">
    <property type="entry name" value="SLH"/>
    <property type="match status" value="2"/>
</dbReference>
<dbReference type="Proteomes" id="UP001300012">
    <property type="component" value="Unassembled WGS sequence"/>
</dbReference>
<keyword evidence="4" id="KW-1185">Reference proteome</keyword>
<dbReference type="PANTHER" id="PTHR43308:SF5">
    <property type="entry name" value="S-LAYER PROTEIN _ PEPTIDOGLYCAN ENDO-BETA-N-ACETYLGLUCOSAMINIDASE"/>
    <property type="match status" value="1"/>
</dbReference>
<feature type="chain" id="PRO_5046781257" evidence="1">
    <location>
        <begin position="23"/>
        <end position="386"/>
    </location>
</feature>
<accession>A0ABT1YBS2</accession>
<keyword evidence="1" id="KW-0732">Signal</keyword>
<evidence type="ECO:0000256" key="1">
    <source>
        <dbReference type="SAM" id="SignalP"/>
    </source>
</evidence>
<proteinExistence type="predicted"/>
<evidence type="ECO:0000313" key="4">
    <source>
        <dbReference type="Proteomes" id="UP001300012"/>
    </source>
</evidence>
<reference evidence="3 4" key="1">
    <citation type="submission" date="2022-08" db="EMBL/GenBank/DDBJ databases">
        <title>Paenibacillus endoradicis sp. nov., Paenibacillus radicibacter sp. nov and Paenibacillus pararadicis sp. nov., three cold-adapted plant growth-promoting bacteria isolated from root of Larix gmelinii in Great Khingan.</title>
        <authorList>
            <person name="Xue H."/>
        </authorList>
    </citation>
    <scope>NUCLEOTIDE SEQUENCE [LARGE SCALE GENOMIC DNA]</scope>
    <source>
        <strain evidence="3 4">N5-1-1-5</strain>
    </source>
</reference>
<name>A0ABT1YBS2_9BACL</name>
<dbReference type="InterPro" id="IPR001119">
    <property type="entry name" value="SLH_dom"/>
</dbReference>
<feature type="domain" description="SLH" evidence="2">
    <location>
        <begin position="118"/>
        <end position="185"/>
    </location>
</feature>
<dbReference type="InterPro" id="IPR051465">
    <property type="entry name" value="Cell_Envelope_Struct_Comp"/>
</dbReference>
<protein>
    <submittedName>
        <fullName evidence="3">S-layer homology domain-containing protein</fullName>
    </submittedName>
</protein>
<feature type="domain" description="SLH" evidence="2">
    <location>
        <begin position="21"/>
        <end position="84"/>
    </location>
</feature>
<feature type="signal peptide" evidence="1">
    <location>
        <begin position="1"/>
        <end position="22"/>
    </location>
</feature>
<dbReference type="EMBL" id="JANQBD010000001">
    <property type="protein sequence ID" value="MCR8629683.1"/>
    <property type="molecule type" value="Genomic_DNA"/>
</dbReference>
<dbReference type="Pfam" id="PF00395">
    <property type="entry name" value="SLH"/>
    <property type="match status" value="1"/>
</dbReference>
<comment type="caution">
    <text evidence="3">The sequence shown here is derived from an EMBL/GenBank/DDBJ whole genome shotgun (WGS) entry which is preliminary data.</text>
</comment>
<dbReference type="RefSeq" id="WP_258211304.1">
    <property type="nucleotide sequence ID" value="NZ_JANQBD010000001.1"/>
</dbReference>
<evidence type="ECO:0000313" key="3">
    <source>
        <dbReference type="EMBL" id="MCR8629683.1"/>
    </source>
</evidence>
<evidence type="ECO:0000259" key="2">
    <source>
        <dbReference type="PROSITE" id="PS51272"/>
    </source>
</evidence>
<dbReference type="PANTHER" id="PTHR43308">
    <property type="entry name" value="OUTER MEMBRANE PROTEIN ALPHA-RELATED"/>
    <property type="match status" value="1"/>
</dbReference>